<keyword evidence="6 10" id="KW-1133">Transmembrane helix</keyword>
<dbReference type="GO" id="GO:0005789">
    <property type="term" value="C:endoplasmic reticulum membrane"/>
    <property type="evidence" value="ECO:0007669"/>
    <property type="project" value="UniProtKB-SubCell"/>
</dbReference>
<evidence type="ECO:0000256" key="6">
    <source>
        <dbReference type="ARBA" id="ARBA00022989"/>
    </source>
</evidence>
<dbReference type="GO" id="GO:0005484">
    <property type="term" value="F:SNAP receptor activity"/>
    <property type="evidence" value="ECO:0007669"/>
    <property type="project" value="InterPro"/>
</dbReference>
<evidence type="ECO:0000256" key="8">
    <source>
        <dbReference type="ARBA" id="ARBA00023136"/>
    </source>
</evidence>
<keyword evidence="2" id="KW-0813">Transport</keyword>
<dbReference type="InterPro" id="IPR056173">
    <property type="entry name" value="Sec20_C"/>
</dbReference>
<dbReference type="AlphaFoldDB" id="A0A9P5MQL6"/>
<dbReference type="InterPro" id="IPR005606">
    <property type="entry name" value="Sec20"/>
</dbReference>
<protein>
    <submittedName>
        <fullName evidence="12">Sec20-domain-containing protein</fullName>
    </submittedName>
</protein>
<reference evidence="12" key="2">
    <citation type="journal article" date="2020" name="Nat. Commun.">
        <title>Large-scale genome sequencing of mycorrhizal fungi provides insights into the early evolution of symbiotic traits.</title>
        <authorList>
            <person name="Miyauchi S."/>
            <person name="Kiss E."/>
            <person name="Kuo A."/>
            <person name="Drula E."/>
            <person name="Kohler A."/>
            <person name="Sanchez-Garcia M."/>
            <person name="Morin E."/>
            <person name="Andreopoulos B."/>
            <person name="Barry K.W."/>
            <person name="Bonito G."/>
            <person name="Buee M."/>
            <person name="Carver A."/>
            <person name="Chen C."/>
            <person name="Cichocki N."/>
            <person name="Clum A."/>
            <person name="Culley D."/>
            <person name="Crous P.W."/>
            <person name="Fauchery L."/>
            <person name="Girlanda M."/>
            <person name="Hayes R.D."/>
            <person name="Keri Z."/>
            <person name="LaButti K."/>
            <person name="Lipzen A."/>
            <person name="Lombard V."/>
            <person name="Magnuson J."/>
            <person name="Maillard F."/>
            <person name="Murat C."/>
            <person name="Nolan M."/>
            <person name="Ohm R.A."/>
            <person name="Pangilinan J."/>
            <person name="Pereira M.F."/>
            <person name="Perotto S."/>
            <person name="Peter M."/>
            <person name="Pfister S."/>
            <person name="Riley R."/>
            <person name="Sitrit Y."/>
            <person name="Stielow J.B."/>
            <person name="Szollosi G."/>
            <person name="Zifcakova L."/>
            <person name="Stursova M."/>
            <person name="Spatafora J.W."/>
            <person name="Tedersoo L."/>
            <person name="Vaario L.M."/>
            <person name="Yamada A."/>
            <person name="Yan M."/>
            <person name="Wang P."/>
            <person name="Xu J."/>
            <person name="Bruns T."/>
            <person name="Baldrian P."/>
            <person name="Vilgalys R."/>
            <person name="Dunand C."/>
            <person name="Henrissat B."/>
            <person name="Grigoriev I.V."/>
            <person name="Hibbett D."/>
            <person name="Nagy L.G."/>
            <person name="Martin F.M."/>
        </authorList>
    </citation>
    <scope>NUCLEOTIDE SEQUENCE</scope>
    <source>
        <strain evidence="12">Prilba</strain>
    </source>
</reference>
<evidence type="ECO:0000256" key="3">
    <source>
        <dbReference type="ARBA" id="ARBA00022692"/>
    </source>
</evidence>
<keyword evidence="5" id="KW-0931">ER-Golgi transport</keyword>
<organism evidence="12 13">
    <name type="scientific">Russula ochroleuca</name>
    <dbReference type="NCBI Taxonomy" id="152965"/>
    <lineage>
        <taxon>Eukaryota</taxon>
        <taxon>Fungi</taxon>
        <taxon>Dikarya</taxon>
        <taxon>Basidiomycota</taxon>
        <taxon>Agaricomycotina</taxon>
        <taxon>Agaricomycetes</taxon>
        <taxon>Russulales</taxon>
        <taxon>Russulaceae</taxon>
        <taxon>Russula</taxon>
    </lineage>
</organism>
<evidence type="ECO:0000313" key="13">
    <source>
        <dbReference type="Proteomes" id="UP000759537"/>
    </source>
</evidence>
<feature type="transmembrane region" description="Helical" evidence="10">
    <location>
        <begin position="210"/>
        <end position="231"/>
    </location>
</feature>
<keyword evidence="3 10" id="KW-0812">Transmembrane</keyword>
<name>A0A9P5MQL6_9AGAM</name>
<evidence type="ECO:0000313" key="12">
    <source>
        <dbReference type="EMBL" id="KAF8474442.1"/>
    </source>
</evidence>
<dbReference type="PANTHER" id="PTHR12825:SF0">
    <property type="entry name" value="VESICLE TRANSPORT PROTEIN SEC20"/>
    <property type="match status" value="1"/>
</dbReference>
<evidence type="ECO:0000256" key="7">
    <source>
        <dbReference type="ARBA" id="ARBA00023054"/>
    </source>
</evidence>
<keyword evidence="4" id="KW-0256">Endoplasmic reticulum</keyword>
<keyword evidence="7" id="KW-0175">Coiled coil</keyword>
<gene>
    <name evidence="12" type="ORF">DFH94DRAFT_762371</name>
</gene>
<accession>A0A9P5MQL6</accession>
<proteinExistence type="inferred from homology"/>
<comment type="caution">
    <text evidence="12">The sequence shown here is derived from an EMBL/GenBank/DDBJ whole genome shotgun (WGS) entry which is preliminary data.</text>
</comment>
<sequence>MPPLPTTFDDATNASIASIQRRQNDLREFQLPRLRGCSESLTVQQQYAAELREDLETITRLVEALDEAVDVQRSQRSRKDLRGVVESFRADISQIKRDIRAALLASKRAIDAKASSNREELLRSSMLNQTKPSDGKASEDVVMKAQQDLTDALRGTMGLMQKELERSVLSTQLLEASTASLQATSTTHDLLTGLLGASKQLVTALEKADWLDRLLIFAGLAFFALVVLFILKQRIVDRGLRIAFWWTRLLPYMDRGGAKGVTMEQAMEKGTVTLQSVAVVTSSTIAATAAALVSQVHHAAESDWNALSTGTLEMDPFPTSADLDSASSESSDLASDLLATTSTAQICEIPSSESIHDEL</sequence>
<keyword evidence="8 10" id="KW-0472">Membrane</keyword>
<feature type="domain" description="Sec20 C-terminal" evidence="11">
    <location>
        <begin position="146"/>
        <end position="235"/>
    </location>
</feature>
<comment type="subcellular location">
    <subcellularLocation>
        <location evidence="1">Endoplasmic reticulum membrane</location>
        <topology evidence="1">Single-pass type IV membrane protein</topology>
    </subcellularLocation>
</comment>
<dbReference type="EMBL" id="WHVB01000017">
    <property type="protein sequence ID" value="KAF8474442.1"/>
    <property type="molecule type" value="Genomic_DNA"/>
</dbReference>
<evidence type="ECO:0000256" key="4">
    <source>
        <dbReference type="ARBA" id="ARBA00022824"/>
    </source>
</evidence>
<reference evidence="12" key="1">
    <citation type="submission" date="2019-10" db="EMBL/GenBank/DDBJ databases">
        <authorList>
            <consortium name="DOE Joint Genome Institute"/>
            <person name="Kuo A."/>
            <person name="Miyauchi S."/>
            <person name="Kiss E."/>
            <person name="Drula E."/>
            <person name="Kohler A."/>
            <person name="Sanchez-Garcia M."/>
            <person name="Andreopoulos B."/>
            <person name="Barry K.W."/>
            <person name="Bonito G."/>
            <person name="Buee M."/>
            <person name="Carver A."/>
            <person name="Chen C."/>
            <person name="Cichocki N."/>
            <person name="Clum A."/>
            <person name="Culley D."/>
            <person name="Crous P.W."/>
            <person name="Fauchery L."/>
            <person name="Girlanda M."/>
            <person name="Hayes R."/>
            <person name="Keri Z."/>
            <person name="LaButti K."/>
            <person name="Lipzen A."/>
            <person name="Lombard V."/>
            <person name="Magnuson J."/>
            <person name="Maillard F."/>
            <person name="Morin E."/>
            <person name="Murat C."/>
            <person name="Nolan M."/>
            <person name="Ohm R."/>
            <person name="Pangilinan J."/>
            <person name="Pereira M."/>
            <person name="Perotto S."/>
            <person name="Peter M."/>
            <person name="Riley R."/>
            <person name="Sitrit Y."/>
            <person name="Stielow B."/>
            <person name="Szollosi G."/>
            <person name="Zifcakova L."/>
            <person name="Stursova M."/>
            <person name="Spatafora J.W."/>
            <person name="Tedersoo L."/>
            <person name="Vaario L.-M."/>
            <person name="Yamada A."/>
            <person name="Yan M."/>
            <person name="Wang P."/>
            <person name="Xu J."/>
            <person name="Bruns T."/>
            <person name="Baldrian P."/>
            <person name="Vilgalys R."/>
            <person name="Henrissat B."/>
            <person name="Grigoriev I.V."/>
            <person name="Hibbett D."/>
            <person name="Nagy L.G."/>
            <person name="Martin F.M."/>
        </authorList>
    </citation>
    <scope>NUCLEOTIDE SEQUENCE</scope>
    <source>
        <strain evidence="12">Prilba</strain>
    </source>
</reference>
<dbReference type="Pfam" id="PF03908">
    <property type="entry name" value="Sec20"/>
    <property type="match status" value="1"/>
</dbReference>
<dbReference type="PANTHER" id="PTHR12825">
    <property type="entry name" value="BNIP1-RELATED"/>
    <property type="match status" value="1"/>
</dbReference>
<evidence type="ECO:0000256" key="1">
    <source>
        <dbReference type="ARBA" id="ARBA00004163"/>
    </source>
</evidence>
<dbReference type="GO" id="GO:0006890">
    <property type="term" value="P:retrograde vesicle-mediated transport, Golgi to endoplasmic reticulum"/>
    <property type="evidence" value="ECO:0007669"/>
    <property type="project" value="InterPro"/>
</dbReference>
<evidence type="ECO:0000256" key="10">
    <source>
        <dbReference type="SAM" id="Phobius"/>
    </source>
</evidence>
<keyword evidence="13" id="KW-1185">Reference proteome</keyword>
<evidence type="ECO:0000256" key="2">
    <source>
        <dbReference type="ARBA" id="ARBA00022448"/>
    </source>
</evidence>
<evidence type="ECO:0000256" key="5">
    <source>
        <dbReference type="ARBA" id="ARBA00022892"/>
    </source>
</evidence>
<dbReference type="GO" id="GO:0031201">
    <property type="term" value="C:SNARE complex"/>
    <property type="evidence" value="ECO:0007669"/>
    <property type="project" value="TreeGrafter"/>
</dbReference>
<evidence type="ECO:0000259" key="11">
    <source>
        <dbReference type="Pfam" id="PF03908"/>
    </source>
</evidence>
<dbReference type="Proteomes" id="UP000759537">
    <property type="component" value="Unassembled WGS sequence"/>
</dbReference>
<evidence type="ECO:0000256" key="9">
    <source>
        <dbReference type="ARBA" id="ARBA00037934"/>
    </source>
</evidence>
<comment type="similarity">
    <text evidence="9">Belongs to the SEC20 family.</text>
</comment>
<dbReference type="OrthoDB" id="46868at2759"/>